<protein>
    <submittedName>
        <fullName evidence="1">Uncharacterized protein</fullName>
    </submittedName>
</protein>
<dbReference type="Proteomes" id="UP000604825">
    <property type="component" value="Unassembled WGS sequence"/>
</dbReference>
<gene>
    <name evidence="1" type="ORF">NCGR_LOCUS37257</name>
</gene>
<dbReference type="SMART" id="SM01157">
    <property type="entry name" value="DUF1719"/>
    <property type="match status" value="1"/>
</dbReference>
<dbReference type="InterPro" id="IPR013181">
    <property type="entry name" value="DUF1719"/>
</dbReference>
<accession>A0A811QBX7</accession>
<dbReference type="OrthoDB" id="687543at2759"/>
<name>A0A811QBX7_9POAL</name>
<comment type="caution">
    <text evidence="1">The sequence shown here is derived from an EMBL/GenBank/DDBJ whole genome shotgun (WGS) entry which is preliminary data.</text>
</comment>
<dbReference type="EMBL" id="CAJGYO010000009">
    <property type="protein sequence ID" value="CAD6253633.1"/>
    <property type="molecule type" value="Genomic_DNA"/>
</dbReference>
<organism evidence="1 2">
    <name type="scientific">Miscanthus lutarioriparius</name>
    <dbReference type="NCBI Taxonomy" id="422564"/>
    <lineage>
        <taxon>Eukaryota</taxon>
        <taxon>Viridiplantae</taxon>
        <taxon>Streptophyta</taxon>
        <taxon>Embryophyta</taxon>
        <taxon>Tracheophyta</taxon>
        <taxon>Spermatophyta</taxon>
        <taxon>Magnoliopsida</taxon>
        <taxon>Liliopsida</taxon>
        <taxon>Poales</taxon>
        <taxon>Poaceae</taxon>
        <taxon>PACMAD clade</taxon>
        <taxon>Panicoideae</taxon>
        <taxon>Andropogonodae</taxon>
        <taxon>Andropogoneae</taxon>
        <taxon>Saccharinae</taxon>
        <taxon>Miscanthus</taxon>
    </lineage>
</organism>
<evidence type="ECO:0000313" key="1">
    <source>
        <dbReference type="EMBL" id="CAD6253633.1"/>
    </source>
</evidence>
<dbReference type="Pfam" id="PF08224">
    <property type="entry name" value="DUF1719"/>
    <property type="match status" value="1"/>
</dbReference>
<dbReference type="AlphaFoldDB" id="A0A811QBX7"/>
<proteinExistence type="predicted"/>
<sequence>MAVLKLQTVLAVSEDYLPLTHRPLIRWKAKLKCVAKEGKGVLRSHKKQILKSKRRNKSIWQGISRAAKFFVPFVYGAEELTVATVKRFERFADHASDFIKFVELGGGRCARSLVLSLPSLARSLGAGEAVEHSLRIRSGTAVLLLQPWWLEEHDEGNTKIAFLWISYDHDVAWEKSLKMMVAFYLSDSVDIMRVTTDCVDLLPSQFCTARAAMKELLAEMALHGRRSPAPSPLYLRFVRGIQNSHRYGFALNPQLRCSGGRLQVLDPILLACAHFYIVPTEKSNRAAAAALELVWHASPSYLPKKLSEHHEVVGLQQMDEDVIPKVANGFHGEEGAFDQDMQWWCPQSSTRLLVALCFLHPELYHNGVKGKNRNTRQVFLRPQLFLQLASSFKDPSRNKQTRLKYPLL</sequence>
<evidence type="ECO:0000313" key="2">
    <source>
        <dbReference type="Proteomes" id="UP000604825"/>
    </source>
</evidence>
<keyword evidence="2" id="KW-1185">Reference proteome</keyword>
<reference evidence="1" key="1">
    <citation type="submission" date="2020-10" db="EMBL/GenBank/DDBJ databases">
        <authorList>
            <person name="Han B."/>
            <person name="Lu T."/>
            <person name="Zhao Q."/>
            <person name="Huang X."/>
            <person name="Zhao Y."/>
        </authorList>
    </citation>
    <scope>NUCLEOTIDE SEQUENCE</scope>
</reference>